<dbReference type="SUPFAM" id="SSF81301">
    <property type="entry name" value="Nucleotidyltransferase"/>
    <property type="match status" value="1"/>
</dbReference>
<dbReference type="InterPro" id="IPR043519">
    <property type="entry name" value="NT_sf"/>
</dbReference>
<comment type="caution">
    <text evidence="2">The sequence shown here is derived from an EMBL/GenBank/DDBJ whole genome shotgun (WGS) entry which is preliminary data.</text>
</comment>
<organism evidence="2 3">
    <name type="scientific">Sulfuricurvum kujiense</name>
    <dbReference type="NCBI Taxonomy" id="148813"/>
    <lineage>
        <taxon>Bacteria</taxon>
        <taxon>Pseudomonadati</taxon>
        <taxon>Campylobacterota</taxon>
        <taxon>Epsilonproteobacteria</taxon>
        <taxon>Campylobacterales</taxon>
        <taxon>Sulfurimonadaceae</taxon>
        <taxon>Sulfuricurvum</taxon>
    </lineage>
</organism>
<evidence type="ECO:0000259" key="1">
    <source>
        <dbReference type="Pfam" id="PF01909"/>
    </source>
</evidence>
<dbReference type="Proteomes" id="UP000228859">
    <property type="component" value="Unassembled WGS sequence"/>
</dbReference>
<reference evidence="2 3" key="1">
    <citation type="journal article" date="2017" name="Front. Microbiol.">
        <title>Comparative Genomic Analysis of the Class Epsilonproteobacteria and Proposed Reclassification to Epsilonbacteraeota (phyl. nov.).</title>
        <authorList>
            <person name="Waite D.W."/>
            <person name="Vanwonterghem I."/>
            <person name="Rinke C."/>
            <person name="Parks D.H."/>
            <person name="Zhang Y."/>
            <person name="Takai K."/>
            <person name="Sievert S.M."/>
            <person name="Simon J."/>
            <person name="Campbell B.J."/>
            <person name="Hanson T.E."/>
            <person name="Woyke T."/>
            <person name="Klotz M.G."/>
            <person name="Hugenholtz P."/>
        </authorList>
    </citation>
    <scope>NUCLEOTIDE SEQUENCE [LARGE SCALE GENOMIC DNA]</scope>
    <source>
        <strain evidence="2">UBA12443</strain>
    </source>
</reference>
<dbReference type="EMBL" id="DLUI01000152">
    <property type="protein sequence ID" value="DAB37550.1"/>
    <property type="molecule type" value="Genomic_DNA"/>
</dbReference>
<dbReference type="Pfam" id="PF01909">
    <property type="entry name" value="NTP_transf_2"/>
    <property type="match status" value="1"/>
</dbReference>
<evidence type="ECO:0000313" key="3">
    <source>
        <dbReference type="Proteomes" id="UP000228859"/>
    </source>
</evidence>
<feature type="domain" description="Polymerase nucleotidyl transferase" evidence="1">
    <location>
        <begin position="11"/>
        <end position="91"/>
    </location>
</feature>
<dbReference type="RefSeq" id="WP_303663191.1">
    <property type="nucleotide sequence ID" value="NZ_DLUI01000152.1"/>
</dbReference>
<dbReference type="InterPro" id="IPR002934">
    <property type="entry name" value="Polymerase_NTP_transf_dom"/>
</dbReference>
<dbReference type="CDD" id="cd05403">
    <property type="entry name" value="NT_KNTase_like"/>
    <property type="match status" value="1"/>
</dbReference>
<dbReference type="AlphaFoldDB" id="A0A2D3WEP4"/>
<protein>
    <recommendedName>
        <fullName evidence="1">Polymerase nucleotidyl transferase domain-containing protein</fullName>
    </recommendedName>
</protein>
<name>A0A2D3WEP4_9BACT</name>
<evidence type="ECO:0000313" key="2">
    <source>
        <dbReference type="EMBL" id="DAB37550.1"/>
    </source>
</evidence>
<dbReference type="Gene3D" id="3.30.460.10">
    <property type="entry name" value="Beta Polymerase, domain 2"/>
    <property type="match status" value="1"/>
</dbReference>
<accession>A0A2D3WEP4</accession>
<proteinExistence type="predicted"/>
<gene>
    <name evidence="2" type="ORF">CFH83_10600</name>
</gene>
<dbReference type="GO" id="GO:0016779">
    <property type="term" value="F:nucleotidyltransferase activity"/>
    <property type="evidence" value="ECO:0007669"/>
    <property type="project" value="InterPro"/>
</dbReference>
<sequence>MTADLESKLQALRSRFSRDGFVIIGVSGSYARGEESAKSDLDLLYEIPNPAEFAERHGGFGSFSKILEIKREIEKEIALPVDLISFTSLNEIGQKYILKDMKRVS</sequence>